<comment type="caution">
    <text evidence="2">The sequence shown here is derived from an EMBL/GenBank/DDBJ whole genome shotgun (WGS) entry which is preliminary data.</text>
</comment>
<dbReference type="AlphaFoldDB" id="A0A3M2SRS7"/>
<dbReference type="CDD" id="cd14688">
    <property type="entry name" value="bZIP_YAP"/>
    <property type="match status" value="1"/>
</dbReference>
<evidence type="ECO:0000313" key="2">
    <source>
        <dbReference type="EMBL" id="RMJ20166.1"/>
    </source>
</evidence>
<dbReference type="EMBL" id="NKUJ01000002">
    <property type="protein sequence ID" value="RMJ20166.1"/>
    <property type="molecule type" value="Genomic_DNA"/>
</dbReference>
<dbReference type="Pfam" id="PF11905">
    <property type="entry name" value="DUF3425"/>
    <property type="match status" value="1"/>
</dbReference>
<organism evidence="2 3">
    <name type="scientific">Fusarium kuroshium</name>
    <dbReference type="NCBI Taxonomy" id="2010991"/>
    <lineage>
        <taxon>Eukaryota</taxon>
        <taxon>Fungi</taxon>
        <taxon>Dikarya</taxon>
        <taxon>Ascomycota</taxon>
        <taxon>Pezizomycotina</taxon>
        <taxon>Sordariomycetes</taxon>
        <taxon>Hypocreomycetidae</taxon>
        <taxon>Hypocreales</taxon>
        <taxon>Nectriaceae</taxon>
        <taxon>Fusarium</taxon>
        <taxon>Fusarium solani species complex</taxon>
    </lineage>
</organism>
<feature type="compositionally biased region" description="Basic residues" evidence="1">
    <location>
        <begin position="23"/>
        <end position="43"/>
    </location>
</feature>
<feature type="region of interest" description="Disordered" evidence="1">
    <location>
        <begin position="19"/>
        <end position="63"/>
    </location>
</feature>
<keyword evidence="3" id="KW-1185">Reference proteome</keyword>
<dbReference type="STRING" id="2010991.A0A3M2SRS7"/>
<dbReference type="PANTHER" id="PTHR38116:SF1">
    <property type="entry name" value="BZIP DOMAIN-CONTAINING PROTEIN"/>
    <property type="match status" value="1"/>
</dbReference>
<feature type="compositionally biased region" description="Polar residues" evidence="1">
    <location>
        <begin position="44"/>
        <end position="63"/>
    </location>
</feature>
<dbReference type="InterPro" id="IPR021833">
    <property type="entry name" value="DUF3425"/>
</dbReference>
<protein>
    <recommendedName>
        <fullName evidence="4">BZIP domain-containing protein</fullName>
    </recommendedName>
</protein>
<proteinExistence type="predicted"/>
<evidence type="ECO:0008006" key="4">
    <source>
        <dbReference type="Google" id="ProtNLM"/>
    </source>
</evidence>
<dbReference type="OrthoDB" id="2245989at2759"/>
<evidence type="ECO:0000256" key="1">
    <source>
        <dbReference type="SAM" id="MobiDB-lite"/>
    </source>
</evidence>
<sequence length="285" mass="33177">MPPKLSEVWDPVDDWTGVTSAKERRKRQNRLHQRAYRKRKHQKAFSSNDPEPQNKQVVDTSPEQLANNRRYQSQLFIALLHKLPILVIIRCPELHNNIRDFMQRAYTNWGLNFPSVCDLPGLTRLNTFDALARNALTLQIPFEYLETDDHSSIFNRLGPQSSGNQPAFPTYLLPTQLQKSVPHHSWLDLFPIPGMRDNILQGIESGEYDEDLLCDTLCCDLLDFETNTKASLVVWGEAWDAGAWEFSPEFFKRWGMLLRGCPEVLEATNYWRQKRGEMRINYVIN</sequence>
<dbReference type="Proteomes" id="UP000277212">
    <property type="component" value="Unassembled WGS sequence"/>
</dbReference>
<dbReference type="PANTHER" id="PTHR38116">
    <property type="entry name" value="CHROMOSOME 7, WHOLE GENOME SHOTGUN SEQUENCE"/>
    <property type="match status" value="1"/>
</dbReference>
<name>A0A3M2SRS7_9HYPO</name>
<reference evidence="2 3" key="1">
    <citation type="submission" date="2017-06" db="EMBL/GenBank/DDBJ databases">
        <title>Comparative genomic analysis of Ambrosia Fusariam Clade fungi.</title>
        <authorList>
            <person name="Stajich J.E."/>
            <person name="Carrillo J."/>
            <person name="Kijimoto T."/>
            <person name="Eskalen A."/>
            <person name="O'Donnell K."/>
            <person name="Kasson M."/>
        </authorList>
    </citation>
    <scope>NUCLEOTIDE SEQUENCE [LARGE SCALE GENOMIC DNA]</scope>
    <source>
        <strain evidence="2">UCR3666</strain>
    </source>
</reference>
<evidence type="ECO:0000313" key="3">
    <source>
        <dbReference type="Proteomes" id="UP000277212"/>
    </source>
</evidence>
<gene>
    <name evidence="2" type="ORF">CDV36_000287</name>
</gene>
<accession>A0A3M2SRS7</accession>